<dbReference type="InterPro" id="IPR013563">
    <property type="entry name" value="Oligopep_ABC_C"/>
</dbReference>
<sequence length="357" mass="38144">MTSAVNTAAPSTAVVSHPVLNVVGLRKQFKVRDGGRTAELTAVDDVDLAIAPGETVALVGESGSGKSTLARCVTRLVDPTSGSVELDGLSLGQLSGRQLSRAYRDIQMVFQDPRSSLNPRMTVGAMLEEPLRLLGSLSAPQRGTRVAELLTEVGLPADFADRRPHQLSGGQRQRIGIARALAVDPKVVVLDEPTASLDVSVRGQVLELLARIQAERNVAYLFITHDLQVVRSIADRVLVMYLGGIVEEGPTERVFSDPVHPYTKALISAAPVAEWGVTTERFELAGEIPSPLRVPPGCRLAGRCPVSEPDCSEHRPALLPVPGSRFVACPPEVSRRGLLEPDSLDHPATPAHPRSTS</sequence>
<evidence type="ECO:0000256" key="2">
    <source>
        <dbReference type="ARBA" id="ARBA00022448"/>
    </source>
</evidence>
<evidence type="ECO:0000256" key="3">
    <source>
        <dbReference type="ARBA" id="ARBA00022741"/>
    </source>
</evidence>
<feature type="region of interest" description="Disordered" evidence="5">
    <location>
        <begin position="337"/>
        <end position="357"/>
    </location>
</feature>
<keyword evidence="8" id="KW-1185">Reference proteome</keyword>
<dbReference type="RefSeq" id="WP_205258805.1">
    <property type="nucleotide sequence ID" value="NZ_JAERWK010000001.1"/>
</dbReference>
<reference evidence="7" key="1">
    <citation type="submission" date="2021-01" db="EMBL/GenBank/DDBJ databases">
        <title>YIM 132084 draft genome.</title>
        <authorList>
            <person name="An D."/>
        </authorList>
    </citation>
    <scope>NUCLEOTIDE SEQUENCE</scope>
    <source>
        <strain evidence="7">YIM 132084</strain>
    </source>
</reference>
<evidence type="ECO:0000256" key="1">
    <source>
        <dbReference type="ARBA" id="ARBA00005417"/>
    </source>
</evidence>
<feature type="domain" description="ABC transporter" evidence="6">
    <location>
        <begin position="20"/>
        <end position="267"/>
    </location>
</feature>
<protein>
    <submittedName>
        <fullName evidence="7">ATP-binding cassette domain-containing protein</fullName>
    </submittedName>
</protein>
<evidence type="ECO:0000313" key="8">
    <source>
        <dbReference type="Proteomes" id="UP000663792"/>
    </source>
</evidence>
<keyword evidence="4 7" id="KW-0067">ATP-binding</keyword>
<keyword evidence="3" id="KW-0547">Nucleotide-binding</keyword>
<organism evidence="7 8">
    <name type="scientific">Nakamurella leprariae</name>
    <dbReference type="NCBI Taxonomy" id="2803911"/>
    <lineage>
        <taxon>Bacteria</taxon>
        <taxon>Bacillati</taxon>
        <taxon>Actinomycetota</taxon>
        <taxon>Actinomycetes</taxon>
        <taxon>Nakamurellales</taxon>
        <taxon>Nakamurellaceae</taxon>
        <taxon>Nakamurella</taxon>
    </lineage>
</organism>
<dbReference type="PANTHER" id="PTHR43776">
    <property type="entry name" value="TRANSPORT ATP-BINDING PROTEIN"/>
    <property type="match status" value="1"/>
</dbReference>
<dbReference type="SUPFAM" id="SSF52540">
    <property type="entry name" value="P-loop containing nucleoside triphosphate hydrolases"/>
    <property type="match status" value="1"/>
</dbReference>
<dbReference type="Gene3D" id="3.40.50.300">
    <property type="entry name" value="P-loop containing nucleotide triphosphate hydrolases"/>
    <property type="match status" value="1"/>
</dbReference>
<comment type="similarity">
    <text evidence="1">Belongs to the ABC transporter superfamily.</text>
</comment>
<keyword evidence="2" id="KW-0813">Transport</keyword>
<dbReference type="PROSITE" id="PS50893">
    <property type="entry name" value="ABC_TRANSPORTER_2"/>
    <property type="match status" value="1"/>
</dbReference>
<name>A0A939BUT8_9ACTN</name>
<evidence type="ECO:0000256" key="5">
    <source>
        <dbReference type="SAM" id="MobiDB-lite"/>
    </source>
</evidence>
<comment type="caution">
    <text evidence="7">The sequence shown here is derived from an EMBL/GenBank/DDBJ whole genome shotgun (WGS) entry which is preliminary data.</text>
</comment>
<dbReference type="GO" id="GO:0015833">
    <property type="term" value="P:peptide transport"/>
    <property type="evidence" value="ECO:0007669"/>
    <property type="project" value="InterPro"/>
</dbReference>
<dbReference type="PROSITE" id="PS00211">
    <property type="entry name" value="ABC_TRANSPORTER_1"/>
    <property type="match status" value="1"/>
</dbReference>
<dbReference type="InterPro" id="IPR003593">
    <property type="entry name" value="AAA+_ATPase"/>
</dbReference>
<dbReference type="InterPro" id="IPR050319">
    <property type="entry name" value="ABC_transp_ATP-bind"/>
</dbReference>
<dbReference type="AlphaFoldDB" id="A0A939BUT8"/>
<dbReference type="PANTHER" id="PTHR43776:SF7">
    <property type="entry name" value="D,D-DIPEPTIDE TRANSPORT ATP-BINDING PROTEIN DDPF-RELATED"/>
    <property type="match status" value="1"/>
</dbReference>
<dbReference type="GO" id="GO:0055085">
    <property type="term" value="P:transmembrane transport"/>
    <property type="evidence" value="ECO:0007669"/>
    <property type="project" value="UniProtKB-ARBA"/>
</dbReference>
<proteinExistence type="inferred from homology"/>
<dbReference type="SMART" id="SM00382">
    <property type="entry name" value="AAA"/>
    <property type="match status" value="1"/>
</dbReference>
<dbReference type="GO" id="GO:0016887">
    <property type="term" value="F:ATP hydrolysis activity"/>
    <property type="evidence" value="ECO:0007669"/>
    <property type="project" value="InterPro"/>
</dbReference>
<evidence type="ECO:0000256" key="4">
    <source>
        <dbReference type="ARBA" id="ARBA00022840"/>
    </source>
</evidence>
<dbReference type="Pfam" id="PF00005">
    <property type="entry name" value="ABC_tran"/>
    <property type="match status" value="1"/>
</dbReference>
<dbReference type="NCBIfam" id="TIGR01727">
    <property type="entry name" value="oligo_HPY"/>
    <property type="match status" value="1"/>
</dbReference>
<dbReference type="Pfam" id="PF08352">
    <property type="entry name" value="oligo_HPY"/>
    <property type="match status" value="1"/>
</dbReference>
<dbReference type="InterPro" id="IPR003439">
    <property type="entry name" value="ABC_transporter-like_ATP-bd"/>
</dbReference>
<dbReference type="FunFam" id="3.40.50.300:FF:000016">
    <property type="entry name" value="Oligopeptide ABC transporter ATP-binding component"/>
    <property type="match status" value="1"/>
</dbReference>
<dbReference type="EMBL" id="JAERWK010000001">
    <property type="protein sequence ID" value="MBM9465863.1"/>
    <property type="molecule type" value="Genomic_DNA"/>
</dbReference>
<evidence type="ECO:0000259" key="6">
    <source>
        <dbReference type="PROSITE" id="PS50893"/>
    </source>
</evidence>
<dbReference type="Proteomes" id="UP000663792">
    <property type="component" value="Unassembled WGS sequence"/>
</dbReference>
<dbReference type="GO" id="GO:0005524">
    <property type="term" value="F:ATP binding"/>
    <property type="evidence" value="ECO:0007669"/>
    <property type="project" value="UniProtKB-KW"/>
</dbReference>
<dbReference type="CDD" id="cd03257">
    <property type="entry name" value="ABC_NikE_OppD_transporters"/>
    <property type="match status" value="1"/>
</dbReference>
<gene>
    <name evidence="7" type="ORF">JL106_01045</name>
</gene>
<dbReference type="InterPro" id="IPR017871">
    <property type="entry name" value="ABC_transporter-like_CS"/>
</dbReference>
<accession>A0A939BUT8</accession>
<dbReference type="InterPro" id="IPR027417">
    <property type="entry name" value="P-loop_NTPase"/>
</dbReference>
<evidence type="ECO:0000313" key="7">
    <source>
        <dbReference type="EMBL" id="MBM9465863.1"/>
    </source>
</evidence>